<keyword evidence="6" id="KW-0812">Transmembrane</keyword>
<evidence type="ECO:0000256" key="1">
    <source>
        <dbReference type="ARBA" id="ARBA00004728"/>
    </source>
</evidence>
<dbReference type="KEGG" id="phu:Phum_PHUM291280"/>
<evidence type="ECO:0000256" key="6">
    <source>
        <dbReference type="SAM" id="Phobius"/>
    </source>
</evidence>
<gene>
    <name evidence="9" type="primary">8229666</name>
    <name evidence="8" type="ORF">Phum_PHUM291280</name>
</gene>
<comment type="similarity">
    <text evidence="2 5">Belongs to the 1-acyl-sn-glycerol-3-phosphate acyltransferase family.</text>
</comment>
<dbReference type="HOGENOM" id="CLU_027938_10_1_1"/>
<dbReference type="GeneID" id="8229666"/>
<dbReference type="AlphaFoldDB" id="E0VLP3"/>
<evidence type="ECO:0000256" key="2">
    <source>
        <dbReference type="ARBA" id="ARBA00008655"/>
    </source>
</evidence>
<dbReference type="EC" id="2.3.1.51" evidence="5"/>
<comment type="domain">
    <text evidence="5">The HXXXXD motif is essential for acyltransferase activity and may constitute the binding site for the phosphate moiety of the glycerol-3-phosphate.</text>
</comment>
<feature type="domain" description="Phospholipid/glycerol acyltransferase" evidence="7">
    <location>
        <begin position="100"/>
        <end position="221"/>
    </location>
</feature>
<evidence type="ECO:0000313" key="9">
    <source>
        <dbReference type="EnsemblMetazoa" id="PHUM291280-PA"/>
    </source>
</evidence>
<organism>
    <name type="scientific">Pediculus humanus subsp. corporis</name>
    <name type="common">Body louse</name>
    <dbReference type="NCBI Taxonomy" id="121224"/>
    <lineage>
        <taxon>Eukaryota</taxon>
        <taxon>Metazoa</taxon>
        <taxon>Ecdysozoa</taxon>
        <taxon>Arthropoda</taxon>
        <taxon>Hexapoda</taxon>
        <taxon>Insecta</taxon>
        <taxon>Pterygota</taxon>
        <taxon>Neoptera</taxon>
        <taxon>Paraneoptera</taxon>
        <taxon>Psocodea</taxon>
        <taxon>Troctomorpha</taxon>
        <taxon>Phthiraptera</taxon>
        <taxon>Anoplura</taxon>
        <taxon>Pediculidae</taxon>
        <taxon>Pediculus</taxon>
    </lineage>
</organism>
<dbReference type="PANTHER" id="PTHR10434">
    <property type="entry name" value="1-ACYL-SN-GLYCEROL-3-PHOSPHATE ACYLTRANSFERASE"/>
    <property type="match status" value="1"/>
</dbReference>
<dbReference type="RefSeq" id="XP_002427037.1">
    <property type="nucleotide sequence ID" value="XM_002426992.1"/>
</dbReference>
<keyword evidence="5" id="KW-0594">Phospholipid biosynthesis</keyword>
<feature type="transmembrane region" description="Helical" evidence="6">
    <location>
        <begin position="202"/>
        <end position="224"/>
    </location>
</feature>
<dbReference type="PANTHER" id="PTHR10434:SF11">
    <property type="entry name" value="1-ACYL-SN-GLYCEROL-3-PHOSPHATE ACYLTRANSFERASE"/>
    <property type="match status" value="1"/>
</dbReference>
<dbReference type="Proteomes" id="UP000009046">
    <property type="component" value="Unassembled WGS sequence"/>
</dbReference>
<dbReference type="EMBL" id="AAZO01003379">
    <property type="status" value="NOT_ANNOTATED_CDS"/>
    <property type="molecule type" value="Genomic_DNA"/>
</dbReference>
<dbReference type="SMART" id="SM00563">
    <property type="entry name" value="PlsC"/>
    <property type="match status" value="1"/>
</dbReference>
<keyword evidence="4 5" id="KW-0012">Acyltransferase</keyword>
<proteinExistence type="inferred from homology"/>
<accession>E0VLP3</accession>
<dbReference type="InterPro" id="IPR002123">
    <property type="entry name" value="Plipid/glycerol_acylTrfase"/>
</dbReference>
<dbReference type="GO" id="GO:0005783">
    <property type="term" value="C:endoplasmic reticulum"/>
    <property type="evidence" value="ECO:0007669"/>
    <property type="project" value="TreeGrafter"/>
</dbReference>
<reference evidence="8" key="1">
    <citation type="submission" date="2007-04" db="EMBL/GenBank/DDBJ databases">
        <title>Annotation of Pediculus humanus corporis strain USDA.</title>
        <authorList>
            <person name="Kirkness E."/>
            <person name="Hannick L."/>
            <person name="Hass B."/>
            <person name="Bruggner R."/>
            <person name="Lawson D."/>
            <person name="Bidwell S."/>
            <person name="Joardar V."/>
            <person name="Caler E."/>
            <person name="Walenz B."/>
            <person name="Inman J."/>
            <person name="Schobel S."/>
            <person name="Galinsky K."/>
            <person name="Amedeo P."/>
            <person name="Strausberg R."/>
        </authorList>
    </citation>
    <scope>NUCLEOTIDE SEQUENCE</scope>
    <source>
        <strain evidence="8">USDA</strain>
    </source>
</reference>
<evidence type="ECO:0000256" key="3">
    <source>
        <dbReference type="ARBA" id="ARBA00022679"/>
    </source>
</evidence>
<dbReference type="GO" id="GO:0003841">
    <property type="term" value="F:1-acylglycerol-3-phosphate O-acyltransferase activity"/>
    <property type="evidence" value="ECO:0007669"/>
    <property type="project" value="UniProtKB-UniRule"/>
</dbReference>
<evidence type="ECO:0000259" key="7">
    <source>
        <dbReference type="SMART" id="SM00563"/>
    </source>
</evidence>
<dbReference type="GO" id="GO:0006654">
    <property type="term" value="P:phosphatidic acid biosynthetic process"/>
    <property type="evidence" value="ECO:0007669"/>
    <property type="project" value="TreeGrafter"/>
</dbReference>
<dbReference type="CDD" id="cd07989">
    <property type="entry name" value="LPLAT_AGPAT-like"/>
    <property type="match status" value="1"/>
</dbReference>
<protein>
    <recommendedName>
        <fullName evidence="5">1-acyl-sn-glycerol-3-phosphate acyltransferase</fullName>
        <ecNumber evidence="5">2.3.1.51</ecNumber>
    </recommendedName>
</protein>
<feature type="transmembrane region" description="Helical" evidence="6">
    <location>
        <begin position="42"/>
        <end position="61"/>
    </location>
</feature>
<evidence type="ECO:0000256" key="4">
    <source>
        <dbReference type="ARBA" id="ARBA00023315"/>
    </source>
</evidence>
<reference evidence="9" key="3">
    <citation type="submission" date="2020-05" db="UniProtKB">
        <authorList>
            <consortium name="EnsemblMetazoa"/>
        </authorList>
    </citation>
    <scope>IDENTIFICATION</scope>
    <source>
        <strain evidence="9">USDA</strain>
    </source>
</reference>
<reference evidence="8" key="2">
    <citation type="submission" date="2007-04" db="EMBL/GenBank/DDBJ databases">
        <title>The genome of the human body louse.</title>
        <authorList>
            <consortium name="The Human Body Louse Genome Consortium"/>
            <person name="Kirkness E."/>
            <person name="Walenz B."/>
            <person name="Hass B."/>
            <person name="Bruggner R."/>
            <person name="Strausberg R."/>
        </authorList>
    </citation>
    <scope>NUCLEOTIDE SEQUENCE</scope>
    <source>
        <strain evidence="8">USDA</strain>
    </source>
</reference>
<dbReference type="InParanoid" id="E0VLP3"/>
<keyword evidence="6" id="KW-1133">Transmembrane helix</keyword>
<dbReference type="OrthoDB" id="202234at2759"/>
<evidence type="ECO:0000313" key="8">
    <source>
        <dbReference type="EMBL" id="EEB14299.1"/>
    </source>
</evidence>
<dbReference type="Pfam" id="PF01553">
    <property type="entry name" value="Acyltransferase"/>
    <property type="match status" value="1"/>
</dbReference>
<dbReference type="CTD" id="8229666"/>
<dbReference type="InterPro" id="IPR004552">
    <property type="entry name" value="AGP_acyltrans"/>
</dbReference>
<dbReference type="OMA" id="KKSLVWI"/>
<dbReference type="GO" id="GO:0016020">
    <property type="term" value="C:membrane"/>
    <property type="evidence" value="ECO:0007669"/>
    <property type="project" value="InterPro"/>
</dbReference>
<keyword evidence="5" id="KW-0443">Lipid metabolism</keyword>
<dbReference type="VEuPathDB" id="VectorBase:PHUM291280"/>
<keyword evidence="6" id="KW-0472">Membrane</keyword>
<feature type="transmembrane region" description="Helical" evidence="6">
    <location>
        <begin position="133"/>
        <end position="151"/>
    </location>
</feature>
<dbReference type="SUPFAM" id="SSF69593">
    <property type="entry name" value="Glycerol-3-phosphate (1)-acyltransferase"/>
    <property type="match status" value="1"/>
</dbReference>
<sequence>MAFLDLSQLWNYGFYALIVFILILPFLYDGGRQAVTYHGKFFFYYFLVSLSAIGFSFVFCFNAKNVKNCWYAADALKNIGKLFGIKWELRGMEHIIKDGAIVIANHQSSLDLLGMFQFWRIMGKVTAIAKKELFYFWPFGLCAWLAGVVFIDRNNASKSYDILKESAKLTKEDETKLFFFPEGTRNIKVNKTKTLLPFKKGAFKLAILCQIPILPVVFSPYYFIDSDDKYFKTGKVIVKALPPISTTDLTEKDIGDLMEKARNAMTKAFEELFDEVVCSLPENHKMRSSMQKMRTE</sequence>
<dbReference type="NCBIfam" id="TIGR00530">
    <property type="entry name" value="AGP_acyltrn"/>
    <property type="match status" value="1"/>
</dbReference>
<dbReference type="EMBL" id="DS235277">
    <property type="protein sequence ID" value="EEB14299.1"/>
    <property type="molecule type" value="Genomic_DNA"/>
</dbReference>
<dbReference type="FunCoup" id="E0VLP3">
    <property type="interactions" value="946"/>
</dbReference>
<comment type="pathway">
    <text evidence="1">Phospholipid metabolism; CDP-diacylglycerol biosynthesis; CDP-diacylglycerol from sn-glycerol 3-phosphate: step 2/3.</text>
</comment>
<keyword evidence="3 5" id="KW-0808">Transferase</keyword>
<keyword evidence="10" id="KW-1185">Reference proteome</keyword>
<keyword evidence="5" id="KW-0444">Lipid biosynthesis</keyword>
<name>E0VLP3_PEDHC</name>
<feature type="transmembrane region" description="Helical" evidence="6">
    <location>
        <begin position="12"/>
        <end position="30"/>
    </location>
</feature>
<dbReference type="eggNOG" id="KOG2848">
    <property type="taxonomic scope" value="Eukaryota"/>
</dbReference>
<evidence type="ECO:0000313" key="10">
    <source>
        <dbReference type="Proteomes" id="UP000009046"/>
    </source>
</evidence>
<dbReference type="STRING" id="121224.E0VLP3"/>
<evidence type="ECO:0000256" key="5">
    <source>
        <dbReference type="RuleBase" id="RU361267"/>
    </source>
</evidence>
<comment type="catalytic activity">
    <reaction evidence="5">
        <text>a 1-acyl-sn-glycero-3-phosphate + an acyl-CoA = a 1,2-diacyl-sn-glycero-3-phosphate + CoA</text>
        <dbReference type="Rhea" id="RHEA:19709"/>
        <dbReference type="ChEBI" id="CHEBI:57287"/>
        <dbReference type="ChEBI" id="CHEBI:57970"/>
        <dbReference type="ChEBI" id="CHEBI:58342"/>
        <dbReference type="ChEBI" id="CHEBI:58608"/>
        <dbReference type="EC" id="2.3.1.51"/>
    </reaction>
</comment>
<dbReference type="EnsemblMetazoa" id="PHUM291280-RA">
    <property type="protein sequence ID" value="PHUM291280-PA"/>
    <property type="gene ID" value="PHUM291280"/>
</dbReference>
<keyword evidence="5" id="KW-1208">Phospholipid metabolism</keyword>